<organism evidence="1 2">
    <name type="scientific">Deinococcus aerius</name>
    <dbReference type="NCBI Taxonomy" id="200253"/>
    <lineage>
        <taxon>Bacteria</taxon>
        <taxon>Thermotogati</taxon>
        <taxon>Deinococcota</taxon>
        <taxon>Deinococci</taxon>
        <taxon>Deinococcales</taxon>
        <taxon>Deinococcaceae</taxon>
        <taxon>Deinococcus</taxon>
    </lineage>
</organism>
<accession>A0A2I9D3Z2</accession>
<dbReference type="Proteomes" id="UP000236569">
    <property type="component" value="Unassembled WGS sequence"/>
</dbReference>
<sequence length="144" mass="16355">MNEIKIPQQYTPPRQYNICSNVFVNTQIPIVVFNSPLFLVSTSGGQERFWLYRVNPSSSEIVINENKVRDNRYKTYKSSNETKVLFEGELILIYRVEGDSVVIDYIDFTSIGLHIRGDNSSIKIGGSVLSRNTTIGARYGIIIN</sequence>
<evidence type="ECO:0000313" key="2">
    <source>
        <dbReference type="Proteomes" id="UP000236569"/>
    </source>
</evidence>
<proteinExistence type="predicted"/>
<keyword evidence="2" id="KW-1185">Reference proteome</keyword>
<dbReference type="RefSeq" id="WP_133161982.1">
    <property type="nucleotide sequence ID" value="NZ_BFAG01000004.1"/>
</dbReference>
<gene>
    <name evidence="1" type="ORF">DAERI_040086</name>
</gene>
<comment type="caution">
    <text evidence="1">The sequence shown here is derived from an EMBL/GenBank/DDBJ whole genome shotgun (WGS) entry which is preliminary data.</text>
</comment>
<dbReference type="AlphaFoldDB" id="A0A2I9D3Z2"/>
<name>A0A2I9D3Z2_9DEIO</name>
<dbReference type="EMBL" id="BFAG01000004">
    <property type="protein sequence ID" value="GBF05326.1"/>
    <property type="molecule type" value="Genomic_DNA"/>
</dbReference>
<protein>
    <submittedName>
        <fullName evidence="1">Uncharacterized protein</fullName>
    </submittedName>
</protein>
<reference evidence="2" key="1">
    <citation type="submission" date="2018-01" db="EMBL/GenBank/DDBJ databases">
        <title>Draft Genome Sequence of the Radioresistant Bacterium Deinococcus aerius TR0125, Isolated from the Higher Atmosphere above Japan.</title>
        <authorList>
            <person name="Satoh K."/>
            <person name="Arai H."/>
            <person name="Sanzen T."/>
            <person name="Kawaguchi Y."/>
            <person name="Hayashi H."/>
            <person name="Yokobori S."/>
            <person name="Yamagishi A."/>
            <person name="Oono Y."/>
            <person name="Narumi I."/>
        </authorList>
    </citation>
    <scope>NUCLEOTIDE SEQUENCE [LARGE SCALE GENOMIC DNA]</scope>
    <source>
        <strain evidence="2">TR0125</strain>
    </source>
</reference>
<evidence type="ECO:0000313" key="1">
    <source>
        <dbReference type="EMBL" id="GBF05326.1"/>
    </source>
</evidence>